<dbReference type="PANTHER" id="PTHR32305">
    <property type="match status" value="1"/>
</dbReference>
<gene>
    <name evidence="7" type="ORF">CEG18_13040</name>
</gene>
<dbReference type="GO" id="GO:0005576">
    <property type="term" value="C:extracellular region"/>
    <property type="evidence" value="ECO:0007669"/>
    <property type="project" value="UniProtKB-SubCell"/>
</dbReference>
<evidence type="ECO:0000256" key="1">
    <source>
        <dbReference type="ARBA" id="ARBA00004613"/>
    </source>
</evidence>
<dbReference type="InterPro" id="IPR006531">
    <property type="entry name" value="Gp5/Vgr_OB"/>
</dbReference>
<dbReference type="Pfam" id="PF04717">
    <property type="entry name" value="Phage_base_V"/>
    <property type="match status" value="1"/>
</dbReference>
<dbReference type="Pfam" id="PF22178">
    <property type="entry name" value="Gp5_trimer_C"/>
    <property type="match status" value="1"/>
</dbReference>
<dbReference type="AlphaFoldDB" id="A0A2D0AEH6"/>
<reference evidence="7 8" key="1">
    <citation type="submission" date="2017-06" db="EMBL/GenBank/DDBJ databases">
        <title>Draft genome of Pseudomonas nitroreducens DF05.</title>
        <authorList>
            <person name="Iyer R."/>
        </authorList>
    </citation>
    <scope>NUCLEOTIDE SEQUENCE [LARGE SCALE GENOMIC DNA]</scope>
    <source>
        <strain evidence="7 8">DF05</strain>
    </source>
</reference>
<evidence type="ECO:0000256" key="2">
    <source>
        <dbReference type="ARBA" id="ARBA00005558"/>
    </source>
</evidence>
<keyword evidence="3" id="KW-0964">Secreted</keyword>
<dbReference type="SUPFAM" id="SSF69349">
    <property type="entry name" value="Phage fibre proteins"/>
    <property type="match status" value="1"/>
</dbReference>
<dbReference type="Gene3D" id="3.55.50.10">
    <property type="entry name" value="Baseplate protein-like domains"/>
    <property type="match status" value="1"/>
</dbReference>
<dbReference type="PANTHER" id="PTHR32305:SF15">
    <property type="entry name" value="PROTEIN RHSA-RELATED"/>
    <property type="match status" value="1"/>
</dbReference>
<evidence type="ECO:0000313" key="7">
    <source>
        <dbReference type="EMBL" id="OWP50467.1"/>
    </source>
</evidence>
<dbReference type="Proteomes" id="UP000198145">
    <property type="component" value="Unassembled WGS sequence"/>
</dbReference>
<comment type="similarity">
    <text evidence="2">Belongs to the VgrG protein family.</text>
</comment>
<protein>
    <submittedName>
        <fullName evidence="7">Type IV secretion protein Rhs</fullName>
    </submittedName>
</protein>
<dbReference type="NCBIfam" id="TIGR01646">
    <property type="entry name" value="vgr_GE"/>
    <property type="match status" value="1"/>
</dbReference>
<proteinExistence type="inferred from homology"/>
<dbReference type="InterPro" id="IPR037026">
    <property type="entry name" value="Vgr_OB-fold_dom_sf"/>
</dbReference>
<dbReference type="SUPFAM" id="SSF69255">
    <property type="entry name" value="gp5 N-terminal domain-like"/>
    <property type="match status" value="1"/>
</dbReference>
<dbReference type="Gene3D" id="4.10.220.110">
    <property type="match status" value="1"/>
</dbReference>
<name>A0A2D0AEH6_PSENT</name>
<dbReference type="SUPFAM" id="SSF69279">
    <property type="entry name" value="Phage tail proteins"/>
    <property type="match status" value="2"/>
</dbReference>
<feature type="domain" description="Gp5/Type VI secretion system Vgr C-terminal trimerisation" evidence="6">
    <location>
        <begin position="481"/>
        <end position="594"/>
    </location>
</feature>
<dbReference type="EMBL" id="NJBA01000004">
    <property type="protein sequence ID" value="OWP50467.1"/>
    <property type="molecule type" value="Genomic_DNA"/>
</dbReference>
<dbReference type="InterPro" id="IPR054030">
    <property type="entry name" value="Gp5_Vgr_C"/>
</dbReference>
<evidence type="ECO:0000259" key="5">
    <source>
        <dbReference type="Pfam" id="PF04717"/>
    </source>
</evidence>
<feature type="region of interest" description="Disordered" evidence="4">
    <location>
        <begin position="371"/>
        <end position="392"/>
    </location>
</feature>
<feature type="domain" description="Gp5/Type VI secretion system Vgr protein OB-fold" evidence="5">
    <location>
        <begin position="397"/>
        <end position="464"/>
    </location>
</feature>
<organism evidence="7 8">
    <name type="scientific">Pseudomonas nitroreducens</name>
    <dbReference type="NCBI Taxonomy" id="46680"/>
    <lineage>
        <taxon>Bacteria</taxon>
        <taxon>Pseudomonadati</taxon>
        <taxon>Pseudomonadota</taxon>
        <taxon>Gammaproteobacteria</taxon>
        <taxon>Pseudomonadales</taxon>
        <taxon>Pseudomonadaceae</taxon>
        <taxon>Pseudomonas</taxon>
    </lineage>
</organism>
<sequence length="650" mass="70807">MIDMQGAAIPRLASGEAALKLVGIQGSEALSLVYLYSLDCVSATNDSASPGEMANLDLGGMIGREMTVFIGIESVRPVPQSVRQISGIITEARFLGAGERFCRYQLSMRPWLHLAEHRTDYRIFQNESVVDIVLRVFQRYGRPCQLRLRSHYPVLDYQVQYGETDFAFAQRLMQEHGIYWFFEHCDGAHHLVLADEPGAHFPCSLHKGSALPYHPDSSTNDQEHVNSFSVSRKLHSSSWTSSDFNFEAPLMPLDVEARAFADPCSGDALQQYVWPGDHASLEQGQRLADVRMQEVSSRNGRFHGTGPLRSIVCGTTFALEGFAHRSANRDYLVVEASLEIQTASPVSGEGDWNLRCSFVVQAANLQYRAPHDIPRPRTTGPQTATVTGPSGHEIWTDQYGRVKLRFHWDRSGITDHNSSCWVRVAFPWAGNQYGSVAIPRVGSEVIVDFENGDPDRPIVIGRVYNAANMPPWLLPHNATQSGTFSRSTPGGHYELANAIRFEDRAGAEQLWIHAQRDLLGEVEHCEVHCVGADRVRTTGGNDTTSIGGARTVSVLGVEQHVVNGAQLTMLNDGQSLTVNGAQNVSVSGGQSTSVGASVTITAGTQMSFVCGAASIVMESGGTVTISGVNVNVVASGTLVTEAPMTDFKSA</sequence>
<accession>A0A2D0AEH6</accession>
<dbReference type="Gene3D" id="2.40.50.230">
    <property type="entry name" value="Gp5 N-terminal domain"/>
    <property type="match status" value="1"/>
</dbReference>
<evidence type="ECO:0000256" key="4">
    <source>
        <dbReference type="SAM" id="MobiDB-lite"/>
    </source>
</evidence>
<evidence type="ECO:0000313" key="8">
    <source>
        <dbReference type="Proteomes" id="UP000198145"/>
    </source>
</evidence>
<evidence type="ECO:0000256" key="3">
    <source>
        <dbReference type="ARBA" id="ARBA00022525"/>
    </source>
</evidence>
<comment type="caution">
    <text evidence="7">The sequence shown here is derived from an EMBL/GenBank/DDBJ whole genome shotgun (WGS) entry which is preliminary data.</text>
</comment>
<dbReference type="InterPro" id="IPR017847">
    <property type="entry name" value="T6SS_RhsGE_Vgr_subset"/>
</dbReference>
<dbReference type="Pfam" id="PF05954">
    <property type="entry name" value="Phage_GPD"/>
    <property type="match status" value="1"/>
</dbReference>
<dbReference type="InterPro" id="IPR050708">
    <property type="entry name" value="T6SS_VgrG/RHS"/>
</dbReference>
<comment type="subcellular location">
    <subcellularLocation>
        <location evidence="1">Secreted</location>
    </subcellularLocation>
</comment>
<dbReference type="NCBIfam" id="TIGR03361">
    <property type="entry name" value="VI_Rhs_Vgr"/>
    <property type="match status" value="1"/>
</dbReference>
<dbReference type="InterPro" id="IPR006533">
    <property type="entry name" value="T6SS_Vgr_RhsGE"/>
</dbReference>
<dbReference type="Gene3D" id="2.30.110.50">
    <property type="match status" value="1"/>
</dbReference>
<evidence type="ECO:0000259" key="6">
    <source>
        <dbReference type="Pfam" id="PF22178"/>
    </source>
</evidence>
<feature type="compositionally biased region" description="Polar residues" evidence="4">
    <location>
        <begin position="379"/>
        <end position="388"/>
    </location>
</feature>